<dbReference type="Pfam" id="PF16064">
    <property type="entry name" value="DUF4806"/>
    <property type="match status" value="1"/>
</dbReference>
<dbReference type="AlphaFoldDB" id="A0AAV2C1V1"/>
<name>A0AAV2C1V1_9ARAC</name>
<reference evidence="3 4" key="1">
    <citation type="submission" date="2024-04" db="EMBL/GenBank/DDBJ databases">
        <authorList>
            <person name="Rising A."/>
            <person name="Reimegard J."/>
            <person name="Sonavane S."/>
            <person name="Akerstrom W."/>
            <person name="Nylinder S."/>
            <person name="Hedman E."/>
            <person name="Kallberg Y."/>
        </authorList>
    </citation>
    <scope>NUCLEOTIDE SEQUENCE [LARGE SCALE GENOMIC DNA]</scope>
</reference>
<gene>
    <name evidence="3" type="ORF">LARSCL_LOCUS22787</name>
</gene>
<dbReference type="PANTHER" id="PTHR34153">
    <property type="entry name" value="SI:CH211-262H13.3-RELATED-RELATED"/>
    <property type="match status" value="1"/>
</dbReference>
<proteinExistence type="predicted"/>
<keyword evidence="4" id="KW-1185">Reference proteome</keyword>
<feature type="region of interest" description="Disordered" evidence="1">
    <location>
        <begin position="130"/>
        <end position="156"/>
    </location>
</feature>
<organism evidence="3 4">
    <name type="scientific">Larinioides sclopetarius</name>
    <dbReference type="NCBI Taxonomy" id="280406"/>
    <lineage>
        <taxon>Eukaryota</taxon>
        <taxon>Metazoa</taxon>
        <taxon>Ecdysozoa</taxon>
        <taxon>Arthropoda</taxon>
        <taxon>Chelicerata</taxon>
        <taxon>Arachnida</taxon>
        <taxon>Araneae</taxon>
        <taxon>Araneomorphae</taxon>
        <taxon>Entelegynae</taxon>
        <taxon>Araneoidea</taxon>
        <taxon>Araneidae</taxon>
        <taxon>Larinioides</taxon>
    </lineage>
</organism>
<feature type="region of interest" description="Disordered" evidence="1">
    <location>
        <begin position="74"/>
        <end position="105"/>
    </location>
</feature>
<comment type="caution">
    <text evidence="3">The sequence shown here is derived from an EMBL/GenBank/DDBJ whole genome shotgun (WGS) entry which is preliminary data.</text>
</comment>
<dbReference type="PANTHER" id="PTHR34153:SF2">
    <property type="entry name" value="SI:CH211-262H13.3-RELATED"/>
    <property type="match status" value="1"/>
</dbReference>
<evidence type="ECO:0000259" key="2">
    <source>
        <dbReference type="Pfam" id="PF16064"/>
    </source>
</evidence>
<sequence length="323" mass="37210">MGSRYLVVNFVKEGTVEVVPDKWERSGLCFWPPVAGTEKLKKMVLSSAEPCEDWLKLPVKVLYTAGSYERARRKLKKAEDTSNLSSESEANESRRKRRKRNEDSSRAVDADLIDYEYPLLPMPVSLHRQLPSTSSFTSHDPPLPTPPMNTQPSSSNEAFQRKVLRLLEEIKEDQAELRAMIQSSSKIATNSSIPEDFTLPLNSPEELHEFNEYLLNKENFSRFCTYFGSFGGQSYNSLVRRILTTVLTNQLSLRYNWRGTNGIKLAFQNFKNVIQMILDSVRNHRRFESVTQHEVEMAIKKWLVYAKDREGGRVHRAQPMNNT</sequence>
<feature type="domain" description="DUF4806" evidence="2">
    <location>
        <begin position="195"/>
        <end position="279"/>
    </location>
</feature>
<dbReference type="Proteomes" id="UP001497382">
    <property type="component" value="Unassembled WGS sequence"/>
</dbReference>
<evidence type="ECO:0000256" key="1">
    <source>
        <dbReference type="SAM" id="MobiDB-lite"/>
    </source>
</evidence>
<dbReference type="EMBL" id="CAXIEN010000969">
    <property type="protein sequence ID" value="CAL1301933.1"/>
    <property type="molecule type" value="Genomic_DNA"/>
</dbReference>
<accession>A0AAV2C1V1</accession>
<dbReference type="InterPro" id="IPR032071">
    <property type="entry name" value="DUF4806"/>
</dbReference>
<protein>
    <recommendedName>
        <fullName evidence="2">DUF4806 domain-containing protein</fullName>
    </recommendedName>
</protein>
<evidence type="ECO:0000313" key="4">
    <source>
        <dbReference type="Proteomes" id="UP001497382"/>
    </source>
</evidence>
<evidence type="ECO:0000313" key="3">
    <source>
        <dbReference type="EMBL" id="CAL1301933.1"/>
    </source>
</evidence>